<dbReference type="Pfam" id="PF13715">
    <property type="entry name" value="CarbopepD_reg_2"/>
    <property type="match status" value="1"/>
</dbReference>
<sequence length="445" mass="50498">MRFAFVLFFLVVTLTAQNIKGTVLDRDTNMPLEHVNVYYKTSAKGTSTNNNGKFELQIIKASETDFISFSSVGYATENYTLKQLKSLNYIVFLSKINEELDEVVVYSELDLQDALQFKKIGTLKESIHHFGATLVDDKIYVIGGDKTIKDDVKKRALQESESIGELFKNVSKPELIWKHYSDKLQVYDTENDTVIVSDLNFRKRAYHNVVAIDNKVYVLGGKSLSNSQNTEYLENKIEVFDLETNVLEVDNTYPHQAINFTSVAYQNNIIVMGGSNKQNSNGDKMYSNKSFIYNITSGYWYALKNMTTPKEVQGVLVKNKIFLIGGFNGGILKAIESYNLETGIWNAEGNLFYGIENPSLTVSNNIIYMFNNGRFLTYNVDTKVLNEYDIRLNLKAASLFCIYGVLYIVGGSTEVYYQTTPSPNIYAVDLSEFSKTRILQSKKMI</sequence>
<dbReference type="Gene3D" id="2.120.10.80">
    <property type="entry name" value="Kelch-type beta propeller"/>
    <property type="match status" value="1"/>
</dbReference>
<dbReference type="PANTHER" id="PTHR46375">
    <property type="entry name" value="KELCH REPEAT AND BTB DOMAIN-CONTAINING PROTEIN 13-RELATED"/>
    <property type="match status" value="1"/>
</dbReference>
<dbReference type="RefSeq" id="WP_038531568.1">
    <property type="nucleotide sequence ID" value="NZ_HG315671.1"/>
</dbReference>
<dbReference type="HOGENOM" id="CLU_629545_0_0_10"/>
<dbReference type="Proteomes" id="UP000016160">
    <property type="component" value="Chromosome"/>
</dbReference>
<gene>
    <name evidence="4" type="ORF">BN863_26870</name>
</gene>
<dbReference type="InterPro" id="IPR006652">
    <property type="entry name" value="Kelch_1"/>
</dbReference>
<dbReference type="EMBL" id="HG315671">
    <property type="protein sequence ID" value="CDF80399.1"/>
    <property type="molecule type" value="Genomic_DNA"/>
</dbReference>
<reference evidence="4 5" key="1">
    <citation type="journal article" date="2013" name="Appl. Environ. Microbiol.">
        <title>The genome of the alga-associated marine flavobacterium Formosa agariphila KMM 3901T reveals a broad potential for degradation of algal polysaccharides.</title>
        <authorList>
            <person name="Mann A.J."/>
            <person name="Hahnke R.L."/>
            <person name="Huang S."/>
            <person name="Werner J."/>
            <person name="Xing P."/>
            <person name="Barbeyron T."/>
            <person name="Huettel B."/>
            <person name="Stueber K."/>
            <person name="Reinhardt R."/>
            <person name="Harder J."/>
            <person name="Gloeckner F.O."/>
            <person name="Amann R.I."/>
            <person name="Teeling H."/>
        </authorList>
    </citation>
    <scope>NUCLEOTIDE SEQUENCE [LARGE SCALE GENOMIC DNA]</scope>
    <source>
        <strain evidence="5">DSM 15362 / KCTC 12365 / LMG 23005 / KMM 3901</strain>
    </source>
</reference>
<organism evidence="4 5">
    <name type="scientific">Formosa agariphila (strain DSM 15362 / KCTC 12365 / LMG 23005 / KMM 3901 / M-2Alg 35-1)</name>
    <dbReference type="NCBI Taxonomy" id="1347342"/>
    <lineage>
        <taxon>Bacteria</taxon>
        <taxon>Pseudomonadati</taxon>
        <taxon>Bacteroidota</taxon>
        <taxon>Flavobacteriia</taxon>
        <taxon>Flavobacteriales</taxon>
        <taxon>Flavobacteriaceae</taxon>
        <taxon>Formosa</taxon>
    </lineage>
</organism>
<dbReference type="eggNOG" id="COG3055">
    <property type="taxonomic scope" value="Bacteria"/>
</dbReference>
<proteinExistence type="predicted"/>
<accession>T2KQY7</accession>
<dbReference type="InterPro" id="IPR052392">
    <property type="entry name" value="Kelch-BTB_domain-containing"/>
</dbReference>
<keyword evidence="5" id="KW-1185">Reference proteome</keyword>
<protein>
    <submittedName>
        <fullName evidence="4">Kelch repeat type 1-containing protein</fullName>
    </submittedName>
</protein>
<dbReference type="InterPro" id="IPR056737">
    <property type="entry name" value="Beta-prop_ATRN-MKLN-like"/>
</dbReference>
<dbReference type="SUPFAM" id="SSF117281">
    <property type="entry name" value="Kelch motif"/>
    <property type="match status" value="1"/>
</dbReference>
<dbReference type="InterPro" id="IPR008969">
    <property type="entry name" value="CarboxyPept-like_regulatory"/>
</dbReference>
<evidence type="ECO:0000256" key="2">
    <source>
        <dbReference type="ARBA" id="ARBA00022737"/>
    </source>
</evidence>
<keyword evidence="1" id="KW-0880">Kelch repeat</keyword>
<evidence type="ECO:0000259" key="3">
    <source>
        <dbReference type="Pfam" id="PF24981"/>
    </source>
</evidence>
<dbReference type="SUPFAM" id="SSF49464">
    <property type="entry name" value="Carboxypeptidase regulatory domain-like"/>
    <property type="match status" value="1"/>
</dbReference>
<dbReference type="PANTHER" id="PTHR46375:SF3">
    <property type="entry name" value="KELCH REPEAT AND BTB DOMAIN-CONTAINING PROTEIN 13"/>
    <property type="match status" value="1"/>
</dbReference>
<dbReference type="PATRIC" id="fig|1347342.6.peg.2703"/>
<evidence type="ECO:0000313" key="5">
    <source>
        <dbReference type="Proteomes" id="UP000016160"/>
    </source>
</evidence>
<evidence type="ECO:0000256" key="1">
    <source>
        <dbReference type="ARBA" id="ARBA00022441"/>
    </source>
</evidence>
<dbReference type="Gene3D" id="2.60.40.1120">
    <property type="entry name" value="Carboxypeptidase-like, regulatory domain"/>
    <property type="match status" value="1"/>
</dbReference>
<feature type="domain" description="Attractin/MKLN-like beta-propeller" evidence="3">
    <location>
        <begin position="179"/>
        <end position="333"/>
    </location>
</feature>
<evidence type="ECO:0000313" key="4">
    <source>
        <dbReference type="EMBL" id="CDF80399.1"/>
    </source>
</evidence>
<keyword evidence="2" id="KW-0677">Repeat</keyword>
<name>T2KQY7_FORAG</name>
<dbReference type="SMART" id="SM00612">
    <property type="entry name" value="Kelch"/>
    <property type="match status" value="2"/>
</dbReference>
<dbReference type="STRING" id="1347342.BN863_26870"/>
<dbReference type="AlphaFoldDB" id="T2KQY7"/>
<dbReference type="Pfam" id="PF24981">
    <property type="entry name" value="Beta-prop_ATRN-LZTR1"/>
    <property type="match status" value="1"/>
</dbReference>
<dbReference type="InterPro" id="IPR015915">
    <property type="entry name" value="Kelch-typ_b-propeller"/>
</dbReference>
<dbReference type="OrthoDB" id="996574at2"/>